<dbReference type="Proteomes" id="UP000317977">
    <property type="component" value="Unassembled WGS sequence"/>
</dbReference>
<dbReference type="AlphaFoldDB" id="A0A5C6EGQ3"/>
<keyword evidence="2" id="KW-1185">Reference proteome</keyword>
<organism evidence="1 2">
    <name type="scientific">Rubripirellula reticaptiva</name>
    <dbReference type="NCBI Taxonomy" id="2528013"/>
    <lineage>
        <taxon>Bacteria</taxon>
        <taxon>Pseudomonadati</taxon>
        <taxon>Planctomycetota</taxon>
        <taxon>Planctomycetia</taxon>
        <taxon>Pirellulales</taxon>
        <taxon>Pirellulaceae</taxon>
        <taxon>Rubripirellula</taxon>
    </lineage>
</organism>
<proteinExistence type="predicted"/>
<evidence type="ECO:0000313" key="2">
    <source>
        <dbReference type="Proteomes" id="UP000317977"/>
    </source>
</evidence>
<sequence length="116" mass="13160">MASEQRTIPLQFSSLAILNRYGIQFVLHSGVCVLQWDWIRFFENLYSCGLELESRVVVEIADNKHKVHGSSLQLTKPRLTQTSANSQTLSILNNSQRCENPCSDLSVVRLHSDGRK</sequence>
<protein>
    <submittedName>
        <fullName evidence="1">Uncharacterized protein</fullName>
    </submittedName>
</protein>
<evidence type="ECO:0000313" key="1">
    <source>
        <dbReference type="EMBL" id="TWU46766.1"/>
    </source>
</evidence>
<dbReference type="EMBL" id="SJPX01000006">
    <property type="protein sequence ID" value="TWU46766.1"/>
    <property type="molecule type" value="Genomic_DNA"/>
</dbReference>
<comment type="caution">
    <text evidence="1">The sequence shown here is derived from an EMBL/GenBank/DDBJ whole genome shotgun (WGS) entry which is preliminary data.</text>
</comment>
<reference evidence="1 2" key="1">
    <citation type="submission" date="2019-02" db="EMBL/GenBank/DDBJ databases">
        <title>Deep-cultivation of Planctomycetes and their phenomic and genomic characterization uncovers novel biology.</title>
        <authorList>
            <person name="Wiegand S."/>
            <person name="Jogler M."/>
            <person name="Boedeker C."/>
            <person name="Pinto D."/>
            <person name="Vollmers J."/>
            <person name="Rivas-Marin E."/>
            <person name="Kohn T."/>
            <person name="Peeters S.H."/>
            <person name="Heuer A."/>
            <person name="Rast P."/>
            <person name="Oberbeckmann S."/>
            <person name="Bunk B."/>
            <person name="Jeske O."/>
            <person name="Meyerdierks A."/>
            <person name="Storesund J.E."/>
            <person name="Kallscheuer N."/>
            <person name="Luecker S."/>
            <person name="Lage O.M."/>
            <person name="Pohl T."/>
            <person name="Merkel B.J."/>
            <person name="Hornburger P."/>
            <person name="Mueller R.-W."/>
            <person name="Bruemmer F."/>
            <person name="Labrenz M."/>
            <person name="Spormann A.M."/>
            <person name="Op Den Camp H."/>
            <person name="Overmann J."/>
            <person name="Amann R."/>
            <person name="Jetten M.S.M."/>
            <person name="Mascher T."/>
            <person name="Medema M.H."/>
            <person name="Devos D.P."/>
            <person name="Kaster A.-K."/>
            <person name="Ovreas L."/>
            <person name="Rohde M."/>
            <person name="Galperin M.Y."/>
            <person name="Jogler C."/>
        </authorList>
    </citation>
    <scope>NUCLEOTIDE SEQUENCE [LARGE SCALE GENOMIC DNA]</scope>
    <source>
        <strain evidence="1 2">Poly59</strain>
    </source>
</reference>
<name>A0A5C6EGQ3_9BACT</name>
<gene>
    <name evidence="1" type="ORF">Poly59_57390</name>
</gene>
<accession>A0A5C6EGQ3</accession>